<evidence type="ECO:0000313" key="2">
    <source>
        <dbReference type="EMBL" id="MDM8562808.1"/>
    </source>
</evidence>
<dbReference type="InterPro" id="IPR002716">
    <property type="entry name" value="PIN_dom"/>
</dbReference>
<gene>
    <name evidence="2" type="ORF">QUF54_05580</name>
</gene>
<feature type="non-terminal residue" evidence="2">
    <location>
        <position position="1"/>
    </location>
</feature>
<dbReference type="Proteomes" id="UP001171945">
    <property type="component" value="Unassembled WGS sequence"/>
</dbReference>
<keyword evidence="3" id="KW-1185">Reference proteome</keyword>
<comment type="caution">
    <text evidence="2">The sequence shown here is derived from an EMBL/GenBank/DDBJ whole genome shotgun (WGS) entry which is preliminary data.</text>
</comment>
<accession>A0ABT7VTD0</accession>
<dbReference type="InterPro" id="IPR002850">
    <property type="entry name" value="PIN_toxin-like"/>
</dbReference>
<dbReference type="PANTHER" id="PTHR34610">
    <property type="entry name" value="SSL7007 PROTEIN"/>
    <property type="match status" value="1"/>
</dbReference>
<dbReference type="InterPro" id="IPR029060">
    <property type="entry name" value="PIN-like_dom_sf"/>
</dbReference>
<dbReference type="Pfam" id="PF13470">
    <property type="entry name" value="PIN_3"/>
    <property type="match status" value="1"/>
</dbReference>
<evidence type="ECO:0000313" key="3">
    <source>
        <dbReference type="Proteomes" id="UP001171945"/>
    </source>
</evidence>
<dbReference type="PANTHER" id="PTHR34610:SF3">
    <property type="entry name" value="SSL7007 PROTEIN"/>
    <property type="match status" value="1"/>
</dbReference>
<sequence length="132" mass="15240">ALLSRRGASFNLLKRLGTGEFEINLSAPLCFEYESIAKRITIEKQLQLTEKDIEELVEIMIQSANLWEIYFLTRPFLPDPNDEFLLELAFHANCDFIVTHNLKDFRGVKDSFGIEVVTPGQFVQFLDVQNQE</sequence>
<name>A0ABT7VTD0_9GAMM</name>
<feature type="domain" description="PIN" evidence="1">
    <location>
        <begin position="1"/>
        <end position="102"/>
    </location>
</feature>
<reference evidence="2" key="1">
    <citation type="submission" date="2023-06" db="EMBL/GenBank/DDBJ databases">
        <title>Uncultivated large filamentous bacteria from sulfidic sediments reveal new species and different genomic features in energy metabolism and defense.</title>
        <authorList>
            <person name="Fonseca A."/>
        </authorList>
    </citation>
    <scope>NUCLEOTIDE SEQUENCE</scope>
    <source>
        <strain evidence="2">HSG4</strain>
    </source>
</reference>
<protein>
    <submittedName>
        <fullName evidence="2">PIN domain-containing protein</fullName>
    </submittedName>
</protein>
<evidence type="ECO:0000259" key="1">
    <source>
        <dbReference type="Pfam" id="PF13470"/>
    </source>
</evidence>
<dbReference type="SUPFAM" id="SSF88723">
    <property type="entry name" value="PIN domain-like"/>
    <property type="match status" value="1"/>
</dbReference>
<proteinExistence type="predicted"/>
<organism evidence="2 3">
    <name type="scientific">Candidatus Marithioploca araucensis</name>
    <dbReference type="NCBI Taxonomy" id="70273"/>
    <lineage>
        <taxon>Bacteria</taxon>
        <taxon>Pseudomonadati</taxon>
        <taxon>Pseudomonadota</taxon>
        <taxon>Gammaproteobacteria</taxon>
        <taxon>Thiotrichales</taxon>
        <taxon>Thiotrichaceae</taxon>
        <taxon>Candidatus Marithioploca</taxon>
    </lineage>
</organism>
<dbReference type="EMBL" id="JAUCGM010000298">
    <property type="protein sequence ID" value="MDM8562808.1"/>
    <property type="molecule type" value="Genomic_DNA"/>
</dbReference>